<keyword evidence="3" id="KW-1185">Reference proteome</keyword>
<gene>
    <name evidence="2" type="ORF">QBC34DRAFT_437596</name>
</gene>
<name>A0AAV9GRR8_9PEZI</name>
<dbReference type="SUPFAM" id="SSF53067">
    <property type="entry name" value="Actin-like ATPase domain"/>
    <property type="match status" value="1"/>
</dbReference>
<protein>
    <submittedName>
        <fullName evidence="2">Uncharacterized protein</fullName>
    </submittedName>
</protein>
<dbReference type="Proteomes" id="UP001321760">
    <property type="component" value="Unassembled WGS sequence"/>
</dbReference>
<evidence type="ECO:0000256" key="1">
    <source>
        <dbReference type="SAM" id="MobiDB-lite"/>
    </source>
</evidence>
<dbReference type="InterPro" id="IPR043129">
    <property type="entry name" value="ATPase_NBD"/>
</dbReference>
<dbReference type="AlphaFoldDB" id="A0AAV9GRR8"/>
<sequence length="784" mass="87719">MPAISIRPKLPIMPFRPKGDPRPEDVTLGIDLGSYSTRAALRTASGQEFVVENKESMNPDNTYYAADFPSTIYPFDDISRPVYLLNPDHSRQETSAKYAFYVLAGADDKLLEEYPVARHLTDRQHDAAFHQQLRRGIVSLLKVVRDATIGICKSKRYRIVKIGLAIPVQWTFDFEEAYRSIILEVFWGEIEASNVCFYAETETFGRYSYKFHSREIDPEDKHSSVICFDFGGHNMNGCLFGVARDFNQQVDNSFFTVGKPFGVGGGSEQWEHHIGQWIANQHLADFGTPLPPRQLQKAFADFQAIKRQEEPSWGTTWYFDLPDGGAWRVPLTKDTIDRAWEEGLGRPLELMKRQLSRLANLEKEKRISTPLVVVSGGSARGPKARACIQALCKEANVDMIFTDGFLSVNYRTAQIAMAAAYVASETITVEEFFLRGAAVGLQRCAIGPRTQTRNIAWDSWGPLLLDGVNATHGKWADKVNTTMSHIHLNPNQKGHSGSVVSPELKALQKDIPLIFMTTTGRDRFRLICDPFFIQRPPPHKPEVHADRSYDLAYLGAPSKGTWAFLATLAGSGDAVELYLHQWYLKNMSQAWVRQKTIRMPLYSEGSCNCVTIGVDGHDLNDLIKELDLGLPPQPEEDPNDDPQDMDDCKESSVAPEPSVALEPSAASEPSVTSEQTIASRFELRVASEPRVVSDVVDVEPSAPVSAKKNPANPKILTPGPIRWRNEEKRPAKAKPYQRPQRIRAPSRRLSESLESQSLGSESLEPESLESSSAVYVNSRFEFAP</sequence>
<feature type="compositionally biased region" description="Acidic residues" evidence="1">
    <location>
        <begin position="634"/>
        <end position="647"/>
    </location>
</feature>
<evidence type="ECO:0000313" key="2">
    <source>
        <dbReference type="EMBL" id="KAK4450361.1"/>
    </source>
</evidence>
<reference evidence="2" key="1">
    <citation type="journal article" date="2023" name="Mol. Phylogenet. Evol.">
        <title>Genome-scale phylogeny and comparative genomics of the fungal order Sordariales.</title>
        <authorList>
            <person name="Hensen N."/>
            <person name="Bonometti L."/>
            <person name="Westerberg I."/>
            <person name="Brannstrom I.O."/>
            <person name="Guillou S."/>
            <person name="Cros-Aarteil S."/>
            <person name="Calhoun S."/>
            <person name="Haridas S."/>
            <person name="Kuo A."/>
            <person name="Mondo S."/>
            <person name="Pangilinan J."/>
            <person name="Riley R."/>
            <person name="LaButti K."/>
            <person name="Andreopoulos B."/>
            <person name="Lipzen A."/>
            <person name="Chen C."/>
            <person name="Yan M."/>
            <person name="Daum C."/>
            <person name="Ng V."/>
            <person name="Clum A."/>
            <person name="Steindorff A."/>
            <person name="Ohm R.A."/>
            <person name="Martin F."/>
            <person name="Silar P."/>
            <person name="Natvig D.O."/>
            <person name="Lalanne C."/>
            <person name="Gautier V."/>
            <person name="Ament-Velasquez S.L."/>
            <person name="Kruys A."/>
            <person name="Hutchinson M.I."/>
            <person name="Powell A.J."/>
            <person name="Barry K."/>
            <person name="Miller A.N."/>
            <person name="Grigoriev I.V."/>
            <person name="Debuchy R."/>
            <person name="Gladieux P."/>
            <person name="Hiltunen Thoren M."/>
            <person name="Johannesson H."/>
        </authorList>
    </citation>
    <scope>NUCLEOTIDE SEQUENCE</scope>
    <source>
        <strain evidence="2">PSN243</strain>
    </source>
</reference>
<dbReference type="EMBL" id="MU865933">
    <property type="protein sequence ID" value="KAK4450361.1"/>
    <property type="molecule type" value="Genomic_DNA"/>
</dbReference>
<comment type="caution">
    <text evidence="2">The sequence shown here is derived from an EMBL/GenBank/DDBJ whole genome shotgun (WGS) entry which is preliminary data.</text>
</comment>
<feature type="compositionally biased region" description="Low complexity" evidence="1">
    <location>
        <begin position="752"/>
        <end position="762"/>
    </location>
</feature>
<accession>A0AAV9GRR8</accession>
<feature type="region of interest" description="Disordered" evidence="1">
    <location>
        <begin position="702"/>
        <end position="772"/>
    </location>
</feature>
<evidence type="ECO:0000313" key="3">
    <source>
        <dbReference type="Proteomes" id="UP001321760"/>
    </source>
</evidence>
<feature type="region of interest" description="Disordered" evidence="1">
    <location>
        <begin position="628"/>
        <end position="674"/>
    </location>
</feature>
<organism evidence="2 3">
    <name type="scientific">Podospora aff. communis PSN243</name>
    <dbReference type="NCBI Taxonomy" id="3040156"/>
    <lineage>
        <taxon>Eukaryota</taxon>
        <taxon>Fungi</taxon>
        <taxon>Dikarya</taxon>
        <taxon>Ascomycota</taxon>
        <taxon>Pezizomycotina</taxon>
        <taxon>Sordariomycetes</taxon>
        <taxon>Sordariomycetidae</taxon>
        <taxon>Sordariales</taxon>
        <taxon>Podosporaceae</taxon>
        <taxon>Podospora</taxon>
    </lineage>
</organism>
<proteinExistence type="predicted"/>
<reference evidence="2" key="2">
    <citation type="submission" date="2023-05" db="EMBL/GenBank/DDBJ databases">
        <authorList>
            <consortium name="Lawrence Berkeley National Laboratory"/>
            <person name="Steindorff A."/>
            <person name="Hensen N."/>
            <person name="Bonometti L."/>
            <person name="Westerberg I."/>
            <person name="Brannstrom I.O."/>
            <person name="Guillou S."/>
            <person name="Cros-Aarteil S."/>
            <person name="Calhoun S."/>
            <person name="Haridas S."/>
            <person name="Kuo A."/>
            <person name="Mondo S."/>
            <person name="Pangilinan J."/>
            <person name="Riley R."/>
            <person name="Labutti K."/>
            <person name="Andreopoulos B."/>
            <person name="Lipzen A."/>
            <person name="Chen C."/>
            <person name="Yanf M."/>
            <person name="Daum C."/>
            <person name="Ng V."/>
            <person name="Clum A."/>
            <person name="Ohm R."/>
            <person name="Martin F."/>
            <person name="Silar P."/>
            <person name="Natvig D."/>
            <person name="Lalanne C."/>
            <person name="Gautier V."/>
            <person name="Ament-Velasquez S.L."/>
            <person name="Kruys A."/>
            <person name="Hutchinson M.I."/>
            <person name="Powell A.J."/>
            <person name="Barry K."/>
            <person name="Miller A.N."/>
            <person name="Grigoriev I.V."/>
            <person name="Debuchy R."/>
            <person name="Gladieux P."/>
            <person name="Thoren M.H."/>
            <person name="Johannesson H."/>
        </authorList>
    </citation>
    <scope>NUCLEOTIDE SEQUENCE</scope>
    <source>
        <strain evidence="2">PSN243</strain>
    </source>
</reference>